<dbReference type="Proteomes" id="UP001053296">
    <property type="component" value="Chromosome"/>
</dbReference>
<reference evidence="2" key="1">
    <citation type="journal article" date="2022" name="Arch. Microbiol.">
        <title>Pseudodesulfovibrio sediminis sp. nov., a mesophilic and neutrophilic sulfate-reducing bacterium isolated from sediment of a brackish lake.</title>
        <authorList>
            <person name="Takahashi A."/>
            <person name="Kojima H."/>
            <person name="Watanabe M."/>
            <person name="Fukui M."/>
        </authorList>
    </citation>
    <scope>NUCLEOTIDE SEQUENCE</scope>
    <source>
        <strain evidence="2">SF6</strain>
    </source>
</reference>
<sequence>MAIFLLAADGAGFWLIIPMCRLIAIPGWYWRYNLIGVFVIPSLGVHLPLINIKALGTPVAIMAFLSFFSALNWWALCLAIYFAPFGLTYLLGKLRDPFELGKKKRPDISGRFFYCNCRSVYRLASRISPNS</sequence>
<keyword evidence="1" id="KW-0472">Membrane</keyword>
<gene>
    <name evidence="2" type="ORF">PSDVSF_33370</name>
</gene>
<protein>
    <submittedName>
        <fullName evidence="2">Uncharacterized protein</fullName>
    </submittedName>
</protein>
<keyword evidence="1" id="KW-0812">Transmembrane</keyword>
<accession>A0ABN6EY12</accession>
<feature type="transmembrane region" description="Helical" evidence="1">
    <location>
        <begin position="73"/>
        <end position="92"/>
    </location>
</feature>
<feature type="transmembrane region" description="Helical" evidence="1">
    <location>
        <begin position="12"/>
        <end position="31"/>
    </location>
</feature>
<keyword evidence="1" id="KW-1133">Transmembrane helix</keyword>
<evidence type="ECO:0000313" key="3">
    <source>
        <dbReference type="Proteomes" id="UP001053296"/>
    </source>
</evidence>
<evidence type="ECO:0000256" key="1">
    <source>
        <dbReference type="SAM" id="Phobius"/>
    </source>
</evidence>
<proteinExistence type="predicted"/>
<dbReference type="EMBL" id="AP024485">
    <property type="protein sequence ID" value="BCS90095.1"/>
    <property type="molecule type" value="Genomic_DNA"/>
</dbReference>
<evidence type="ECO:0000313" key="2">
    <source>
        <dbReference type="EMBL" id="BCS90095.1"/>
    </source>
</evidence>
<name>A0ABN6EY12_9BACT</name>
<organism evidence="2 3">
    <name type="scientific">Pseudodesulfovibrio sediminis</name>
    <dbReference type="NCBI Taxonomy" id="2810563"/>
    <lineage>
        <taxon>Bacteria</taxon>
        <taxon>Pseudomonadati</taxon>
        <taxon>Thermodesulfobacteriota</taxon>
        <taxon>Desulfovibrionia</taxon>
        <taxon>Desulfovibrionales</taxon>
        <taxon>Desulfovibrionaceae</taxon>
    </lineage>
</organism>
<keyword evidence="3" id="KW-1185">Reference proteome</keyword>